<dbReference type="Gene3D" id="1.20.920.30">
    <property type="match status" value="1"/>
</dbReference>
<dbReference type="Gene3D" id="1.10.8.720">
    <property type="entry name" value="Region D6 of dynein motor"/>
    <property type="match status" value="1"/>
</dbReference>
<dbReference type="InterPro" id="IPR042219">
    <property type="entry name" value="AAA_lid_11_sf"/>
</dbReference>
<dbReference type="FunFam" id="3.40.50.300:FF:000362">
    <property type="entry name" value="Dynein, axonemal, heavy chain 6"/>
    <property type="match status" value="1"/>
</dbReference>
<evidence type="ECO:0000259" key="19">
    <source>
        <dbReference type="Pfam" id="PF12774"/>
    </source>
</evidence>
<evidence type="ECO:0000256" key="2">
    <source>
        <dbReference type="ARBA" id="ARBA00004430"/>
    </source>
</evidence>
<dbReference type="FunFam" id="3.40.50.300:FF:001401">
    <property type="entry name" value="Dynein, axonemal, heavy chain 7"/>
    <property type="match status" value="1"/>
</dbReference>
<dbReference type="Gene3D" id="3.40.50.300">
    <property type="entry name" value="P-loop containing nucleotide triphosphate hydrolases"/>
    <property type="match status" value="5"/>
</dbReference>
<dbReference type="Pfam" id="PF12774">
    <property type="entry name" value="AAA_6"/>
    <property type="match status" value="1"/>
</dbReference>
<dbReference type="Pfam" id="PF18199">
    <property type="entry name" value="Dynein_C"/>
    <property type="match status" value="1"/>
</dbReference>
<evidence type="ECO:0000313" key="28">
    <source>
        <dbReference type="Proteomes" id="UP001107558"/>
    </source>
</evidence>
<feature type="domain" description="Dynein heavy chain AAA module D4" evidence="21">
    <location>
        <begin position="2213"/>
        <end position="2471"/>
    </location>
</feature>
<dbReference type="Gene3D" id="1.20.58.1120">
    <property type="match status" value="1"/>
</dbReference>
<dbReference type="Gene3D" id="1.10.287.2620">
    <property type="match status" value="1"/>
</dbReference>
<dbReference type="InterPro" id="IPR041466">
    <property type="entry name" value="Dynein_AAA5_ext"/>
</dbReference>
<dbReference type="PANTHER" id="PTHR22878:SF70">
    <property type="entry name" value="DYNEIN HEAVY CHAIN 2, AXONEMAL"/>
    <property type="match status" value="1"/>
</dbReference>
<name>A0A9J6BZY8_POLVA</name>
<evidence type="ECO:0000256" key="15">
    <source>
        <dbReference type="ARBA" id="ARBA00023273"/>
    </source>
</evidence>
<keyword evidence="7" id="KW-0547">Nucleotide-binding</keyword>
<protein>
    <recommendedName>
        <fullName evidence="29">Dynein heavy chain</fullName>
    </recommendedName>
</protein>
<dbReference type="Pfam" id="PF03028">
    <property type="entry name" value="Dynein_heavy"/>
    <property type="match status" value="1"/>
</dbReference>
<keyword evidence="4" id="KW-0963">Cytoplasm</keyword>
<evidence type="ECO:0000256" key="12">
    <source>
        <dbReference type="ARBA" id="ARBA00023069"/>
    </source>
</evidence>
<evidence type="ECO:0000256" key="11">
    <source>
        <dbReference type="ARBA" id="ARBA00023054"/>
    </source>
</evidence>
<dbReference type="FunFam" id="1.20.140.100:FF:000004">
    <property type="entry name" value="Dynein axonemal heavy chain 6"/>
    <property type="match status" value="1"/>
</dbReference>
<keyword evidence="8" id="KW-0067">ATP-binding</keyword>
<keyword evidence="5" id="KW-0493">Microtubule</keyword>
<evidence type="ECO:0000259" key="24">
    <source>
        <dbReference type="Pfam" id="PF18198"/>
    </source>
</evidence>
<dbReference type="GO" id="GO:0005524">
    <property type="term" value="F:ATP binding"/>
    <property type="evidence" value="ECO:0007669"/>
    <property type="project" value="UniProtKB-KW"/>
</dbReference>
<evidence type="ECO:0008006" key="29">
    <source>
        <dbReference type="Google" id="ProtNLM"/>
    </source>
</evidence>
<dbReference type="InterPro" id="IPR054354">
    <property type="entry name" value="DYNC2H1-like_lid"/>
</dbReference>
<feature type="domain" description="Dynein heavy chain ATP-binding dynein motor region" evidence="22">
    <location>
        <begin position="2859"/>
        <end position="3080"/>
    </location>
</feature>
<evidence type="ECO:0000256" key="8">
    <source>
        <dbReference type="ARBA" id="ARBA00022840"/>
    </source>
</evidence>
<proteinExistence type="inferred from homology"/>
<dbReference type="InterPro" id="IPR035706">
    <property type="entry name" value="AAA_9"/>
</dbReference>
<dbReference type="Pfam" id="PF22597">
    <property type="entry name" value="DYN_lid"/>
    <property type="match status" value="1"/>
</dbReference>
<dbReference type="InterPro" id="IPR041658">
    <property type="entry name" value="AAA_lid_11"/>
</dbReference>
<dbReference type="FunFam" id="3.40.50.300:FF:000044">
    <property type="entry name" value="Dynein heavy chain 5, axonemal"/>
    <property type="match status" value="1"/>
</dbReference>
<evidence type="ECO:0000313" key="27">
    <source>
        <dbReference type="EMBL" id="KAG5675131.1"/>
    </source>
</evidence>
<evidence type="ECO:0000259" key="23">
    <source>
        <dbReference type="Pfam" id="PF17852"/>
    </source>
</evidence>
<feature type="domain" description="Dynein heavy chain coiled coil stalk" evidence="20">
    <location>
        <begin position="2490"/>
        <end position="2825"/>
    </location>
</feature>
<dbReference type="Gene3D" id="1.10.8.710">
    <property type="match status" value="1"/>
</dbReference>
<evidence type="ECO:0000256" key="4">
    <source>
        <dbReference type="ARBA" id="ARBA00022490"/>
    </source>
</evidence>
<evidence type="ECO:0000256" key="3">
    <source>
        <dbReference type="ARBA" id="ARBA00008887"/>
    </source>
</evidence>
<dbReference type="GO" id="GO:0003341">
    <property type="term" value="P:cilium movement"/>
    <property type="evidence" value="ECO:0007669"/>
    <property type="project" value="UniProtKB-ARBA"/>
</dbReference>
<dbReference type="GO" id="GO:0051959">
    <property type="term" value="F:dynein light intermediate chain binding"/>
    <property type="evidence" value="ECO:0007669"/>
    <property type="project" value="InterPro"/>
</dbReference>
<comment type="similarity">
    <text evidence="3">Belongs to the dynein heavy chain family.</text>
</comment>
<feature type="domain" description="Dynein heavy chain region D6 P-loop" evidence="17">
    <location>
        <begin position="3329"/>
        <end position="3442"/>
    </location>
</feature>
<dbReference type="Pfam" id="PF12775">
    <property type="entry name" value="AAA_7"/>
    <property type="match status" value="1"/>
</dbReference>
<dbReference type="Pfam" id="PF08393">
    <property type="entry name" value="DHC_N2"/>
    <property type="match status" value="1"/>
</dbReference>
<feature type="domain" description="Dynein heavy chain linker" evidence="18">
    <location>
        <begin position="651"/>
        <end position="1078"/>
    </location>
</feature>
<dbReference type="InterPro" id="IPR042228">
    <property type="entry name" value="Dynein_linker_3"/>
</dbReference>
<dbReference type="FunFam" id="1.10.8.1220:FF:000001">
    <property type="entry name" value="Dynein axonemal heavy chain 5"/>
    <property type="match status" value="1"/>
</dbReference>
<dbReference type="EMBL" id="JADBJN010000002">
    <property type="protein sequence ID" value="KAG5675131.1"/>
    <property type="molecule type" value="Genomic_DNA"/>
</dbReference>
<dbReference type="FunFam" id="1.10.287.2620:FF:000002">
    <property type="entry name" value="Dynein heavy chain 2, axonemal"/>
    <property type="match status" value="1"/>
</dbReference>
<dbReference type="FunFam" id="1.10.8.720:FF:000001">
    <property type="entry name" value="dynein heavy chain 7, axonemal"/>
    <property type="match status" value="1"/>
</dbReference>
<dbReference type="Pfam" id="PF12781">
    <property type="entry name" value="AAA_9"/>
    <property type="match status" value="1"/>
</dbReference>
<keyword evidence="12" id="KW-0969">Cilium</keyword>
<keyword evidence="14" id="KW-0206">Cytoskeleton</keyword>
<evidence type="ECO:0000259" key="26">
    <source>
        <dbReference type="Pfam" id="PF22597"/>
    </source>
</evidence>
<sequence>MSKYLKNLHKPCDKIDKYDNEPYMKNPLLRLKLPEIKSFRRLSRIEKEPRFKLPPKHVEEEEDEPMMDVHPHVHIKKLRFYARNTPIPKMQKSTEQKIISYSSKRLRDKYPMIVKDYMTDVHEEYDRLMKAFSMSKLLKPLPGDFIPERDTFQFKRLGKTENYKNYLKNRDKIKKNLMLIYPFVRCIHYYSNVDFPVTLNDFSRYRKMGQLGIHDIRDFTKKDLAENSAFIKKSWYPRIIQIMAKHYKKQNNYKLSKKQWQKAWKCSTGLIIREINGLKMRTIEHLNAVIQNRHQIPFLKIIAICEQHIDLCPTIEEIFEMYHGFIDIINEIGNNLEPIETLIDRERFESPFMNIKVELNDVILKSSHDTLQESLTLSYSSIEAYLSAFQMEFYGLSSNQAMNELNEYLKNEHEIDDYFDEIVKYQAYIDKLRLLVQREYFNEAIISQSDAICSLRRMGDRLIKKITDRIISQHKTDILNICNQYEEIKARALEIPKSTEELFETGEYLLQVKKVVIDQLAERIRNSLKLTGDIIELTEMDAGHKALLLDAVNWYHNSSQIFELGGTNFEAMKYQFEEKLQVVSKQMQERLRELAPNVTIINDMTEPEKFKEYQRILQKFIDELVNFDESVKWLNKEESLFKFPKTNSTLLEEMKGFVIPFAQLIQICINWYKKYEVWIDDCFEYLEPEKVQSSTEEFLRNFQKSQKFFRNKIKSDTENPECRFKGQLEDPDVEKLPAPLKICARMIQTIKDFRHGVHVVTIMCNPALRTRHWEEMSQVAGMDLQPDAGTTLRKIINLNLNCLDECEIISIGACKELQLQKNLAAMISEWNEVTFTLDKYKNTGIIILTSVEDIMALLDDHILKTLSMRGSAFVKPSEAEVKDWYNKLIRVQTTIEQWTKVQQNWLYLLPIFSSKDIVAQMPEEGRYFAQVDQIYKRNMMAVEKEPNVMMTASQVALLETMLNANEMMEKVINGVNNYLEQKRLYFPRFFFLSNDEMLEILSETKDPLRVQPHLNKCFEGIYRLKFNDELEALAMISVEREVVKFNDKISTVDARGSVEKWLLQTEQQMLQSIKSETVKSCKNYQEINRTEWMIRWPGMIVLSVSQIYWSAEIEQKFGQPNGIREYHESLQQQLRETVTLIRSKEISNLARITIRALIVIDVHAKDVVEEMLKKNTESENDFQWLSQLRYYMIDDLVWVKIINACVPYAYEYLGNSDRLVITPLTDRCYRTLMAAYQLHLNGAPEGPAGTGKTETTKDLAKALAVQCKVFNCSEGLDYKSMGKFFKGLAASGAWACFDEFNRIELEVLSVIAQQILSIILAIRNNAEKFIFEETELKLNPACYVCITMNPGYAGRSELPDNLKVLFRSVAMMVPDYSMIGEISLYSYGFVNARVLSVKIVTTYRLCSEQLSSQNHYDYGMRAVKTVLQACGNLKKQFPDEREEILLLRSLLDVNLPKFLSYDIPLFHGIISDLFPDVNLPDADYQHLTEVFNVVCEEFNLQPKKEFLTKVIQTFEMMIVRHGFMLVGEPYAGKTSTLRVLAECLTRLHALYPDESSYYQKVQWDTINPKSITMAQLYGAFDPISYEWSDGIAATMFRNFVNDTSNDRKWIVFDGPVDAVWIENMNTVLDDNRKMCLTSGEVITMTNEMSMIFEVMDLSQASPATVSRCGMIYMEAVSIGWEAMAQSWLNKCNPIWSNDEYRPVIMAILSWIIPDCLSFIRKNCQQFLMPGDINVVMTTLSIFEMLLNDAIDENPDEYAKFITSWFQAAISYAVVWGLSGIMNTESRVKFDEFYREIWNSQIPAEIGRVEVSVPLDGYIIDYVYIFKQKGAWKYWPDLVRNMKIETFGVSTLQVPTIDTARYSYLFNLHFKYQRPFLIVGPTGTAKTFYIQNNMMKLPEEKYAPLFITFTTQITANQTQELILSKLVKNRKGVYGSPVGKKSILFIDDMNMPAKDVYGAQAPIELIRQYFDKRYWYDLTDTTKIHINDMMIIAACGLVGGSRQDVYARFLCHFNIFAINLFSDETNFKIFQSLLLDIYKRAGHATDVIQSCTNIINATIDVYNFAINEMLPTPSNSHYVFNLRDISRVVNGCSLLRKESTDGKRTFAKIWCHETMRVFFDRLTNNDDRNKAFVKLENCIKVHFKEKMKELFDDLVDENGDLNYERMNGLLFGSYFDLDTEIEDRKYEIIATTAALKNLAYQCLEEYNATHNTKMDVVLFEYALQHLNKICRIISMPCGSALLVGMGGSGRQSMTRLAAAILNQTHFQPEITKNYGLNEFRDDLKTMLKEAGGNGRDSVFLFSDNQIKMEEFLQDIECLLNLGEVPNIFQIDEKQEVLEMVRLAAQGGNRNLDIPPLQVFQFFVNRCKQKLHLILCFSPIGSGFRNRLRLYPSLVNCCTVDWYDPWPENALEMVAEKYVKDVNIPDDIKDNVVNILKQFHINALEMSDEYQRETGRVTYFTSSSYLELINSFAILIERKQKELIDNKNRYLVGLDRLKDAADTVARMQIDLEAKQPQLKILAEESRQMAEQIEKKTIEAELAQEQVKRDEEIANKQAAESLALNAECEKDLASAIPILEDAIQSLNTLKPSDITLVKSMKNPPDTVKLVMAAVCVMKSIPPDKVPDASGKKIVDFWGPSKRLLGDMQFLQSLKEYDKDSIKPEIMAKIRKDFIPHKDFKPEVVAKASSAAEGLCKWIIALDLYDAVAKIVAPKKASLEEAKNKYEETMKLLNEKRELCIQLDDRVLKLNRDLEAALLKKQKVEDEVEICRQKLERAETLLGSLGGERDRWISAAGELQLIYDCLPGDILISCGLIAYLSPLTFDYRLKYGNIWHKLCSELNIPQSQAYNFIIILGSEEKTQNWNIALLPRDTFSIENAIIMDNSTRYSLFIDPQNQANKWIKEMERNNDIVVIKFTQHDYMKQIETCLEQGRPVLIESIIQDLEAPLDPILTRQTFRQGTAEFINLGDNMLQVSPNFRLYMTTSLRNPHFLPEVFNKVTVINFALTLQGLEDQLLGIVVAKERPDLQELRQNLIKEKAHNQRVLREIEDGILKTLSESAGDILEDETAIQMLDDSKNLAADIKRKQEESIVTEQKLESFRESYKQVATHAATLYYSITDLPNLDPMYQFSLSWYVSLYIFSIENASKSKHIVKRLKFLIDAITNNLYNNVCRSLFEKDKLLFAFILTTKIMISNNQMRAKDLEFLVCKKQSSITETAIVVNPDPKWITDKVWSQLVQLKEVNVIFREFIDQFHEHLSEWKEIYDNLKPEELSMPGIWELKLTAFEKLLIINALRSDRFIAAVAVFIKRQMGETFISPPPFDISKSFEDSNCLTPLIFILSPGVDPMQSILSFAEKLKFDETFQSVSLGQGQGEKATALIQHAQEFGGWVCLQNCHLADSWMPTLEFLWERMDMFNTDSTFRLWLTSYPSKCFPTTILQNGIKITNEPPTGLQKNLLRSYNSEPMNDPVFYAGCPDKDRAFTKLLYGVCFFHAVVQERRKFGALGWNIHYGFNESDFQISVQQLQMFLNQYKEIQYDAIAYLTGECNYGGRVTDAWDRRTILALLKDFINENVVLDSVYKFSIVDNAYIVPRRTEHREVVKHINEIIPNDPSPEIFGLHTNAGIIRDLNASEMFLDAMNSTLTQAATQMASKESEKLIMSMLTDITRQLPLNFNIEAAYEKFPIDYNESMNTVLVQEMERFNKLLAQIRKDCSDLADAIVGKIVMTSQLEEIIVSLTMKKIPENWLKKSYPSLKNVGSYIRDFVERLKFLQEWYDVGKPSCFWLSGFFFTQAFLTGAMQNYARKYKIPIDTLTFDFNTLDVIDGKLITEAPIDGVNIHGLFIEGARWCFNEKSVVEQIPKVLVDEFPCIHFIPKLYKDLIEKSQYKSPLYKTAERKGTLSTTGHSTNFVIAILLNTNLNPEHWIKRGVALLCQKND</sequence>
<keyword evidence="9" id="KW-0282">Flagellum</keyword>
<keyword evidence="28" id="KW-1185">Reference proteome</keyword>
<dbReference type="Gene3D" id="6.10.140.1060">
    <property type="match status" value="1"/>
</dbReference>
<dbReference type="GO" id="GO:0045505">
    <property type="term" value="F:dynein intermediate chain binding"/>
    <property type="evidence" value="ECO:0007669"/>
    <property type="project" value="InterPro"/>
</dbReference>
<dbReference type="FunFam" id="3.40.50.300:FF:001145">
    <property type="entry name" value="Putative dynein heavy chain"/>
    <property type="match status" value="1"/>
</dbReference>
<feature type="domain" description="Dynein heavy chain AAA 5 extension" evidence="23">
    <location>
        <begin position="1706"/>
        <end position="1835"/>
    </location>
</feature>
<dbReference type="FunFam" id="1.20.920.30:FF:000002">
    <property type="entry name" value="Dynein axonemal heavy chain 3"/>
    <property type="match status" value="1"/>
</dbReference>
<dbReference type="Gene3D" id="3.20.180.20">
    <property type="entry name" value="Dynein heavy chain, N-terminal domain 2"/>
    <property type="match status" value="1"/>
</dbReference>
<dbReference type="Pfam" id="PF12777">
    <property type="entry name" value="MT"/>
    <property type="match status" value="1"/>
</dbReference>
<dbReference type="GO" id="GO:0005874">
    <property type="term" value="C:microtubule"/>
    <property type="evidence" value="ECO:0007669"/>
    <property type="project" value="UniProtKB-KW"/>
</dbReference>
<dbReference type="Pfam" id="PF12780">
    <property type="entry name" value="AAA_8"/>
    <property type="match status" value="1"/>
</dbReference>
<dbReference type="GO" id="GO:0005858">
    <property type="term" value="C:axonemal dynein complex"/>
    <property type="evidence" value="ECO:0007669"/>
    <property type="project" value="UniProtKB-ARBA"/>
</dbReference>
<gene>
    <name evidence="27" type="ORF">PVAND_005060</name>
</gene>
<evidence type="ECO:0000256" key="5">
    <source>
        <dbReference type="ARBA" id="ARBA00022701"/>
    </source>
</evidence>
<dbReference type="Gene3D" id="1.10.8.1220">
    <property type="match status" value="1"/>
</dbReference>
<dbReference type="Pfam" id="PF18198">
    <property type="entry name" value="AAA_lid_11"/>
    <property type="match status" value="1"/>
</dbReference>
<keyword evidence="6" id="KW-0677">Repeat</keyword>
<dbReference type="SUPFAM" id="SSF52540">
    <property type="entry name" value="P-loop containing nucleoside triphosphate hydrolases"/>
    <property type="match status" value="4"/>
</dbReference>
<feature type="domain" description="Dynein heavy chain C-terminal" evidence="25">
    <location>
        <begin position="3628"/>
        <end position="3929"/>
    </location>
</feature>
<dbReference type="FunFam" id="1.20.920.20:FF:000006">
    <property type="entry name" value="Dynein, axonemal, heavy chain 6"/>
    <property type="match status" value="1"/>
</dbReference>
<evidence type="ECO:0000259" key="22">
    <source>
        <dbReference type="Pfam" id="PF12781"/>
    </source>
</evidence>
<evidence type="ECO:0000259" key="20">
    <source>
        <dbReference type="Pfam" id="PF12777"/>
    </source>
</evidence>
<comment type="subcellular location">
    <subcellularLocation>
        <location evidence="1">Cell projection</location>
        <location evidence="1">Cilium</location>
        <location evidence="1">Flagellum</location>
    </subcellularLocation>
    <subcellularLocation>
        <location evidence="2">Cytoplasm</location>
        <location evidence="2">Cytoskeleton</location>
        <location evidence="2">Cilium axoneme</location>
    </subcellularLocation>
</comment>
<dbReference type="GO" id="GO:0031514">
    <property type="term" value="C:motile cilium"/>
    <property type="evidence" value="ECO:0007669"/>
    <property type="project" value="UniProtKB-SubCell"/>
</dbReference>
<evidence type="ECO:0000256" key="16">
    <source>
        <dbReference type="SAM" id="Coils"/>
    </source>
</evidence>
<evidence type="ECO:0000256" key="1">
    <source>
        <dbReference type="ARBA" id="ARBA00004230"/>
    </source>
</evidence>
<keyword evidence="11 16" id="KW-0175">Coiled coil</keyword>
<organism evidence="27 28">
    <name type="scientific">Polypedilum vanderplanki</name>
    <name type="common">Sleeping chironomid midge</name>
    <dbReference type="NCBI Taxonomy" id="319348"/>
    <lineage>
        <taxon>Eukaryota</taxon>
        <taxon>Metazoa</taxon>
        <taxon>Ecdysozoa</taxon>
        <taxon>Arthropoda</taxon>
        <taxon>Hexapoda</taxon>
        <taxon>Insecta</taxon>
        <taxon>Pterygota</taxon>
        <taxon>Neoptera</taxon>
        <taxon>Endopterygota</taxon>
        <taxon>Diptera</taxon>
        <taxon>Nematocera</taxon>
        <taxon>Chironomoidea</taxon>
        <taxon>Chironomidae</taxon>
        <taxon>Chironominae</taxon>
        <taxon>Polypedilum</taxon>
        <taxon>Polypedilum</taxon>
    </lineage>
</organism>
<dbReference type="InterPro" id="IPR004273">
    <property type="entry name" value="Dynein_heavy_D6_P-loop"/>
</dbReference>
<evidence type="ECO:0000256" key="9">
    <source>
        <dbReference type="ARBA" id="ARBA00022846"/>
    </source>
</evidence>
<evidence type="ECO:0000256" key="13">
    <source>
        <dbReference type="ARBA" id="ARBA00023175"/>
    </source>
</evidence>
<keyword evidence="13" id="KW-0505">Motor protein</keyword>
<dbReference type="InterPro" id="IPR013602">
    <property type="entry name" value="Dynein_heavy_linker"/>
</dbReference>
<feature type="domain" description="Dynein heavy chain hydrolytic ATP-binding dynein motor region" evidence="19">
    <location>
        <begin position="1208"/>
        <end position="1534"/>
    </location>
</feature>
<dbReference type="Proteomes" id="UP001107558">
    <property type="component" value="Chromosome 2"/>
</dbReference>
<dbReference type="InterPro" id="IPR043157">
    <property type="entry name" value="Dynein_AAA1S"/>
</dbReference>
<dbReference type="GO" id="GO:0008569">
    <property type="term" value="F:minus-end-directed microtubule motor activity"/>
    <property type="evidence" value="ECO:0007669"/>
    <property type="project" value="InterPro"/>
</dbReference>
<feature type="coiled-coil region" evidence="16">
    <location>
        <begin position="2516"/>
        <end position="2552"/>
    </location>
</feature>
<comment type="caution">
    <text evidence="27">The sequence shown here is derived from an EMBL/GenBank/DDBJ whole genome shotgun (WGS) entry which is preliminary data.</text>
</comment>
<feature type="coiled-coil region" evidence="16">
    <location>
        <begin position="2712"/>
        <end position="2777"/>
    </location>
</feature>
<evidence type="ECO:0000256" key="14">
    <source>
        <dbReference type="ARBA" id="ARBA00023212"/>
    </source>
</evidence>
<evidence type="ECO:0000256" key="6">
    <source>
        <dbReference type="ARBA" id="ARBA00022737"/>
    </source>
</evidence>
<dbReference type="FunFam" id="3.40.50.300:FF:002141">
    <property type="entry name" value="Dynein heavy chain"/>
    <property type="match status" value="1"/>
</dbReference>
<dbReference type="InterPro" id="IPR026983">
    <property type="entry name" value="DHC"/>
</dbReference>
<dbReference type="InterPro" id="IPR035699">
    <property type="entry name" value="AAA_6"/>
</dbReference>
<dbReference type="InterPro" id="IPR042222">
    <property type="entry name" value="Dynein_2_N"/>
</dbReference>
<dbReference type="FunFam" id="1.20.58.1120:FF:000001">
    <property type="entry name" value="dynein heavy chain 2, axonemal"/>
    <property type="match status" value="1"/>
</dbReference>
<dbReference type="InterPro" id="IPR041228">
    <property type="entry name" value="Dynein_C"/>
</dbReference>
<dbReference type="InterPro" id="IPR043160">
    <property type="entry name" value="Dynein_C_barrel"/>
</dbReference>
<reference evidence="27" key="1">
    <citation type="submission" date="2021-03" db="EMBL/GenBank/DDBJ databases">
        <title>Chromosome level genome of the anhydrobiotic midge Polypedilum vanderplanki.</title>
        <authorList>
            <person name="Yoshida Y."/>
            <person name="Kikawada T."/>
            <person name="Gusev O."/>
        </authorList>
    </citation>
    <scope>NUCLEOTIDE SEQUENCE</scope>
    <source>
        <strain evidence="27">NIAS01</strain>
        <tissue evidence="27">Whole body or cell culture</tissue>
    </source>
</reference>
<feature type="domain" description="Dynein heavy chain AAA lid" evidence="24">
    <location>
        <begin position="3478"/>
        <end position="3619"/>
    </location>
</feature>
<dbReference type="FunFam" id="1.20.1270.280:FF:000001">
    <property type="entry name" value="dynein heavy chain 7, axonemal"/>
    <property type="match status" value="1"/>
</dbReference>
<dbReference type="FunFam" id="3.20.180.20:FF:000003">
    <property type="entry name" value="Dynein heavy chain 12, axonemal"/>
    <property type="match status" value="1"/>
</dbReference>
<dbReference type="Gene3D" id="1.20.1270.280">
    <property type="match status" value="1"/>
</dbReference>
<dbReference type="Gene3D" id="3.10.490.20">
    <property type="match status" value="1"/>
</dbReference>
<dbReference type="InterPro" id="IPR024317">
    <property type="entry name" value="Dynein_heavy_chain_D4_dom"/>
</dbReference>
<dbReference type="OrthoDB" id="424310at2759"/>
<keyword evidence="15" id="KW-0966">Cell projection</keyword>
<evidence type="ECO:0000256" key="10">
    <source>
        <dbReference type="ARBA" id="ARBA00023017"/>
    </source>
</evidence>
<dbReference type="FunFam" id="1.10.8.710:FF:000004">
    <property type="entry name" value="Dynein axonemal heavy chain 6"/>
    <property type="match status" value="1"/>
</dbReference>
<accession>A0A9J6BZY8</accession>
<dbReference type="FunFam" id="3.10.490.20:FF:000001">
    <property type="entry name" value="dynein heavy chain 7, axonemal"/>
    <property type="match status" value="1"/>
</dbReference>
<dbReference type="Pfam" id="PF17852">
    <property type="entry name" value="Dynein_AAA_lid"/>
    <property type="match status" value="1"/>
</dbReference>
<dbReference type="InterPro" id="IPR024743">
    <property type="entry name" value="Dynein_HC_stalk"/>
</dbReference>
<dbReference type="InterPro" id="IPR027417">
    <property type="entry name" value="P-loop_NTPase"/>
</dbReference>
<dbReference type="Gene3D" id="1.20.920.20">
    <property type="match status" value="1"/>
</dbReference>
<evidence type="ECO:0000259" key="21">
    <source>
        <dbReference type="Pfam" id="PF12780"/>
    </source>
</evidence>
<dbReference type="Gene3D" id="1.20.140.100">
    <property type="entry name" value="Dynein heavy chain, N-terminal domain 2"/>
    <property type="match status" value="1"/>
</dbReference>
<evidence type="ECO:0000259" key="25">
    <source>
        <dbReference type="Pfam" id="PF18199"/>
    </source>
</evidence>
<keyword evidence="10" id="KW-0243">Dynein</keyword>
<dbReference type="PANTHER" id="PTHR22878">
    <property type="entry name" value="DYNEIN HEAVY CHAIN 6, AXONEMAL-LIKE-RELATED"/>
    <property type="match status" value="1"/>
</dbReference>
<dbReference type="Gene3D" id="1.10.472.130">
    <property type="match status" value="1"/>
</dbReference>
<evidence type="ECO:0000259" key="18">
    <source>
        <dbReference type="Pfam" id="PF08393"/>
    </source>
</evidence>
<evidence type="ECO:0000256" key="7">
    <source>
        <dbReference type="ARBA" id="ARBA00022741"/>
    </source>
</evidence>
<feature type="domain" description="Dynein 2 heavy chain 1 cytoplasmic ATPase lid" evidence="26">
    <location>
        <begin position="2048"/>
        <end position="2127"/>
    </location>
</feature>
<evidence type="ECO:0000259" key="17">
    <source>
        <dbReference type="Pfam" id="PF03028"/>
    </source>
</evidence>